<keyword evidence="5" id="KW-0732">Signal</keyword>
<evidence type="ECO:0000313" key="8">
    <source>
        <dbReference type="EMBL" id="KAF4456044.1"/>
    </source>
</evidence>
<feature type="repeat" description="ANK" evidence="4">
    <location>
        <begin position="1007"/>
        <end position="1032"/>
    </location>
</feature>
<dbReference type="SMART" id="SM00248">
    <property type="entry name" value="ANK"/>
    <property type="match status" value="13"/>
</dbReference>
<reference evidence="8" key="1">
    <citation type="submission" date="2020-01" db="EMBL/GenBank/DDBJ databases">
        <title>Identification and distribution of gene clusters putatively required for synthesis of sphingolipid metabolism inhibitors in phylogenetically diverse species of the filamentous fungus Fusarium.</title>
        <authorList>
            <person name="Kim H.-S."/>
            <person name="Busman M."/>
            <person name="Brown D.W."/>
            <person name="Divon H."/>
            <person name="Uhlig S."/>
            <person name="Proctor R.H."/>
        </authorList>
    </citation>
    <scope>NUCLEOTIDE SEQUENCE</scope>
    <source>
        <strain evidence="8">NRRL 53441</strain>
    </source>
</reference>
<name>A0A8H4NYL4_9HYPO</name>
<dbReference type="PROSITE" id="PS50297">
    <property type="entry name" value="ANK_REP_REGION"/>
    <property type="match status" value="6"/>
</dbReference>
<evidence type="ECO:0000256" key="1">
    <source>
        <dbReference type="ARBA" id="ARBA00012210"/>
    </source>
</evidence>
<dbReference type="EC" id="2.3.1.225" evidence="1"/>
<gene>
    <name evidence="8" type="ORF">F53441_1765</name>
</gene>
<feature type="repeat" description="ANK" evidence="4">
    <location>
        <begin position="838"/>
        <end position="870"/>
    </location>
</feature>
<feature type="domain" description="GPI inositol-deacylase winged helix" evidence="6">
    <location>
        <begin position="502"/>
        <end position="579"/>
    </location>
</feature>
<organism evidence="8 9">
    <name type="scientific">Fusarium austroafricanum</name>
    <dbReference type="NCBI Taxonomy" id="2364996"/>
    <lineage>
        <taxon>Eukaryota</taxon>
        <taxon>Fungi</taxon>
        <taxon>Dikarya</taxon>
        <taxon>Ascomycota</taxon>
        <taxon>Pezizomycotina</taxon>
        <taxon>Sordariomycetes</taxon>
        <taxon>Hypocreomycetidae</taxon>
        <taxon>Hypocreales</taxon>
        <taxon>Nectriaceae</taxon>
        <taxon>Fusarium</taxon>
        <taxon>Fusarium concolor species complex</taxon>
    </lineage>
</organism>
<feature type="repeat" description="ANK" evidence="4">
    <location>
        <begin position="804"/>
        <end position="828"/>
    </location>
</feature>
<keyword evidence="2" id="KW-0677">Repeat</keyword>
<feature type="repeat" description="ANK" evidence="4">
    <location>
        <begin position="905"/>
        <end position="937"/>
    </location>
</feature>
<dbReference type="Pfam" id="PF12796">
    <property type="entry name" value="Ank_2"/>
    <property type="match status" value="5"/>
</dbReference>
<feature type="domain" description="Nephrocystin 3-like N-terminal" evidence="7">
    <location>
        <begin position="225"/>
        <end position="388"/>
    </location>
</feature>
<dbReference type="OrthoDB" id="448455at2759"/>
<feature type="repeat" description="ANK" evidence="4">
    <location>
        <begin position="771"/>
        <end position="803"/>
    </location>
</feature>
<dbReference type="Proteomes" id="UP000605986">
    <property type="component" value="Unassembled WGS sequence"/>
</dbReference>
<dbReference type="PANTHER" id="PTHR24161:SF85">
    <property type="entry name" value="PALMITOYLTRANSFERASE HIP14"/>
    <property type="match status" value="1"/>
</dbReference>
<dbReference type="SUPFAM" id="SSF52540">
    <property type="entry name" value="P-loop containing nucleoside triphosphate hydrolases"/>
    <property type="match status" value="1"/>
</dbReference>
<evidence type="ECO:0000256" key="4">
    <source>
        <dbReference type="PROSITE-ProRule" id="PRU00023"/>
    </source>
</evidence>
<dbReference type="InterPro" id="IPR027417">
    <property type="entry name" value="P-loop_NTPase"/>
</dbReference>
<dbReference type="Pfam" id="PF22939">
    <property type="entry name" value="WHD_GPIID"/>
    <property type="match status" value="1"/>
</dbReference>
<dbReference type="GO" id="GO:0019706">
    <property type="term" value="F:protein-cysteine S-palmitoyltransferase activity"/>
    <property type="evidence" value="ECO:0007669"/>
    <property type="project" value="UniProtKB-EC"/>
</dbReference>
<evidence type="ECO:0000256" key="2">
    <source>
        <dbReference type="ARBA" id="ARBA00022737"/>
    </source>
</evidence>
<dbReference type="Gene3D" id="1.25.40.20">
    <property type="entry name" value="Ankyrin repeat-containing domain"/>
    <property type="match status" value="5"/>
</dbReference>
<evidence type="ECO:0000256" key="5">
    <source>
        <dbReference type="SAM" id="SignalP"/>
    </source>
</evidence>
<dbReference type="InterPro" id="IPR036770">
    <property type="entry name" value="Ankyrin_rpt-contain_sf"/>
</dbReference>
<feature type="chain" id="PRO_5034748455" description="protein S-acyltransferase" evidence="5">
    <location>
        <begin position="24"/>
        <end position="1216"/>
    </location>
</feature>
<feature type="repeat" description="ANK" evidence="4">
    <location>
        <begin position="1116"/>
        <end position="1148"/>
    </location>
</feature>
<dbReference type="SUPFAM" id="SSF48403">
    <property type="entry name" value="Ankyrin repeat"/>
    <property type="match status" value="2"/>
</dbReference>
<dbReference type="InterPro" id="IPR056884">
    <property type="entry name" value="NPHP3-like_N"/>
</dbReference>
<evidence type="ECO:0000259" key="7">
    <source>
        <dbReference type="Pfam" id="PF24883"/>
    </source>
</evidence>
<accession>A0A8H4NYL4</accession>
<dbReference type="Pfam" id="PF24883">
    <property type="entry name" value="NPHP3_N"/>
    <property type="match status" value="1"/>
</dbReference>
<evidence type="ECO:0000256" key="3">
    <source>
        <dbReference type="ARBA" id="ARBA00023043"/>
    </source>
</evidence>
<dbReference type="PROSITE" id="PS50088">
    <property type="entry name" value="ANK_REPEAT"/>
    <property type="match status" value="8"/>
</dbReference>
<dbReference type="AlphaFoldDB" id="A0A8H4NYL4"/>
<dbReference type="InterPro" id="IPR002110">
    <property type="entry name" value="Ankyrin_rpt"/>
</dbReference>
<sequence>MSDPLSTAASVIAVLQLSASVVGYINAAAGASRERKRLRDEIRACEYILRQLRDEADNCEEGQAWLETIEALEAPDAPLGRLQSTLQIIKSRLLPKDKGRFQKTLTSLKWPFSEKDVDKMFMALEREKALLGLALQNNSQKLIREIRKAAIENRSIVENLTEAVHFHSDQMKSGFIGIKDNIEGLRMDQNSDKTARRREEILKWLTRVDYMAQHHDYVARHEPETGRWLLTSTEFTAWAETPKKTLFCPGIPGAGKTILTSIVIDTLEKQFQDNEDTGVAYLYCDFKRHSVQTVECLLTDLLKQLLHRLPMLPSYLESLYDQCKKYGERLPYFNEIFTTLQSVCGQYARAFIVVDAIDEMSETHRSTFFDKIFALQAQHKVNLFATSRPLPRIVEMFANCPSLMIRAQPEDVRKYVDSHLHNLPSFVRKNGNLQTEIKERIMQVVDGMFLLAQMHLDSLIGKRSTKALRSALENLPSGSNLYLKTYEEVVKRIEAQFVDQVELAKQALSWIVCAQRPVTAVELQHALAVEMDEPEIDDDNLPGIDDIVSVCSGIVTIDSESDVIRLIHYTAQEFFAKKQKEWLPFAQTEIACTCVRYLSFEAFEFGPTNSGDAFEERLQSNPLYDYSAHNWGHHARMATIEGCSPEAEEPQESKNPGILHQIIREFLSNDKKLAASNEALFTTWEWTFIRTIRRKVPFFKAVPTNFAPTHLAAYFGLKDALVSLLQQGFGLNEPDSFGRTPLWLAVQNGHLVVVETLLLETDIDLESKDWNEDAPLSIAAGGGHYEIAKLLLDKGINPAPRGRTGWTPLTFASVKGHRAVAELLLDQGHADLMSRDEEGMTPISHAASHGREEVVQFLLSRGADPNDRDFFGLTPLMLAAYSGHENILTVLLGCHGVNPDPKDDKDRTPFWWAVENQHLAAVKLLLKQKVDINCQDASGNAPIFEAAMLGYQAICEILLEQNTIEPELKNYDGQTPLSAACQYGFYSIVELLLTKAKLHEPNSPDNSGKTPLHYAAKHGHLAIVELLVRSTAIDINAKDKEGYTPLWLAAKEKNVVVMEALLQATEIDVNCKSKNGLSILAWLGYFPSEQTTRPEAQAAILLLGDERVDVNSTDSGGRSPLHHAAGRGNLLGVELLLNKEVDVDARDEAGRTPLVHAALKGYADIVRTLIATVKVDVNWRDANGQTLLDLAVKARDQAKSGWRKSRLEEVIDELSD</sequence>
<dbReference type="PRINTS" id="PR01415">
    <property type="entry name" value="ANKYRIN"/>
</dbReference>
<evidence type="ECO:0000313" key="9">
    <source>
        <dbReference type="Proteomes" id="UP000605986"/>
    </source>
</evidence>
<proteinExistence type="predicted"/>
<dbReference type="InterPro" id="IPR054471">
    <property type="entry name" value="GPIID_WHD"/>
</dbReference>
<dbReference type="Gene3D" id="3.40.50.300">
    <property type="entry name" value="P-loop containing nucleotide triphosphate hydrolases"/>
    <property type="match status" value="1"/>
</dbReference>
<dbReference type="EMBL" id="JAADJG010000070">
    <property type="protein sequence ID" value="KAF4456044.1"/>
    <property type="molecule type" value="Genomic_DNA"/>
</dbReference>
<dbReference type="PANTHER" id="PTHR24161">
    <property type="entry name" value="ANK_REP_REGION DOMAIN-CONTAINING PROTEIN-RELATED"/>
    <property type="match status" value="1"/>
</dbReference>
<protein>
    <recommendedName>
        <fullName evidence="1">protein S-acyltransferase</fullName>
        <ecNumber evidence="1">2.3.1.225</ecNumber>
    </recommendedName>
</protein>
<keyword evidence="3 4" id="KW-0040">ANK repeat</keyword>
<comment type="caution">
    <text evidence="8">The sequence shown here is derived from an EMBL/GenBank/DDBJ whole genome shotgun (WGS) entry which is preliminary data.</text>
</comment>
<feature type="repeat" description="ANK" evidence="4">
    <location>
        <begin position="737"/>
        <end position="770"/>
    </location>
</feature>
<keyword evidence="9" id="KW-1185">Reference proteome</keyword>
<feature type="signal peptide" evidence="5">
    <location>
        <begin position="1"/>
        <end position="23"/>
    </location>
</feature>
<evidence type="ECO:0000259" key="6">
    <source>
        <dbReference type="Pfam" id="PF22939"/>
    </source>
</evidence>
<feature type="repeat" description="ANK" evidence="4">
    <location>
        <begin position="871"/>
        <end position="904"/>
    </location>
</feature>